<protein>
    <recommendedName>
        <fullName evidence="4">BTB domain-containing protein</fullName>
    </recommendedName>
</protein>
<evidence type="ECO:0000256" key="1">
    <source>
        <dbReference type="SAM" id="MobiDB-lite"/>
    </source>
</evidence>
<dbReference type="AlphaFoldDB" id="A0A8H4Q5R2"/>
<name>A0A8H4Q5R2_9HYPO</name>
<dbReference type="EMBL" id="JAACLJ010000004">
    <property type="protein sequence ID" value="KAF4587186.1"/>
    <property type="molecule type" value="Genomic_DNA"/>
</dbReference>
<dbReference type="SUPFAM" id="SSF81995">
    <property type="entry name" value="beta-sandwich domain of Sec23/24"/>
    <property type="match status" value="1"/>
</dbReference>
<feature type="compositionally biased region" description="Low complexity" evidence="1">
    <location>
        <begin position="31"/>
        <end position="47"/>
    </location>
</feature>
<gene>
    <name evidence="2" type="ORF">GQ602_003879</name>
</gene>
<feature type="compositionally biased region" description="Basic and acidic residues" evidence="1">
    <location>
        <begin position="1"/>
        <end position="29"/>
    </location>
</feature>
<dbReference type="Proteomes" id="UP000562929">
    <property type="component" value="Unassembled WGS sequence"/>
</dbReference>
<feature type="compositionally biased region" description="Basic residues" evidence="1">
    <location>
        <begin position="48"/>
        <end position="81"/>
    </location>
</feature>
<reference evidence="2 3" key="1">
    <citation type="journal article" date="2020" name="G3 (Bethesda)">
        <title>Genetic Underpinnings of Host Manipulation by Ophiocordyceps as Revealed by Comparative Transcriptomics.</title>
        <authorList>
            <person name="Will I."/>
            <person name="Das B."/>
            <person name="Trinh T."/>
            <person name="Brachmann A."/>
            <person name="Ohm R.A."/>
            <person name="de Bekker C."/>
        </authorList>
    </citation>
    <scope>NUCLEOTIDE SEQUENCE [LARGE SCALE GENOMIC DNA]</scope>
    <source>
        <strain evidence="2 3">EC05</strain>
    </source>
</reference>
<evidence type="ECO:0000313" key="3">
    <source>
        <dbReference type="Proteomes" id="UP000562929"/>
    </source>
</evidence>
<proteinExistence type="predicted"/>
<evidence type="ECO:0000313" key="2">
    <source>
        <dbReference type="EMBL" id="KAF4587186.1"/>
    </source>
</evidence>
<dbReference type="OrthoDB" id="5376710at2759"/>
<comment type="caution">
    <text evidence="2">The sequence shown here is derived from an EMBL/GenBank/DDBJ whole genome shotgun (WGS) entry which is preliminary data.</text>
</comment>
<accession>A0A8H4Q5R2</accession>
<sequence length="556" mass="62543">MLDRIRSIGGSREERMGGDEDSPQLDHHHQNQNQNQNQQQQQQQQQQQRRRRHQQHRQQHHHQQHHHHHDHHHHHHLLHLHHQPDASDSNCRKLSSLTQRMRAAPSGPNHVDAAYKEFVKHRDVSAGLCRSVLADSPCEACLSVVREWKACLETLVEAFRVSLADTYRSYEREATSDMVERLFGSKKFRKEAVHRMRNASVTRVLSADPQFFPRYEIRFRNYEKLKLELADMRCLLQSAESGISPSRPIEELAVAPRGDALLEFANLDAIDEPVLRFRVDSAVLADTSPIFARIFASVRPASLRCHDDDDVQRLLPPMPPTVYVGRDGHELALYRMPQTETNRLRATEMLLLAAHGVGELPVEVGLDLLVALAESCLRYKCTSPLEGMAANHWLPRWEHASDDRLVVVAYAFGARRLFARSTRRAILHLLDEPQLGAKPWPPRIRDKVWAVRCAKVAQVHACCEAAVAEYLRPPGGATRCRRGSRACDAACLGWLMLGLDERGMLPAFSQARTRSLAEMGEAVGGMGACSSLHGGVCDPVGALRAAVGDVLESLGG</sequence>
<keyword evidence="3" id="KW-1185">Reference proteome</keyword>
<evidence type="ECO:0008006" key="4">
    <source>
        <dbReference type="Google" id="ProtNLM"/>
    </source>
</evidence>
<organism evidence="2 3">
    <name type="scientific">Ophiocordyceps camponoti-floridani</name>
    <dbReference type="NCBI Taxonomy" id="2030778"/>
    <lineage>
        <taxon>Eukaryota</taxon>
        <taxon>Fungi</taxon>
        <taxon>Dikarya</taxon>
        <taxon>Ascomycota</taxon>
        <taxon>Pezizomycotina</taxon>
        <taxon>Sordariomycetes</taxon>
        <taxon>Hypocreomycetidae</taxon>
        <taxon>Hypocreales</taxon>
        <taxon>Ophiocordycipitaceae</taxon>
        <taxon>Ophiocordyceps</taxon>
    </lineage>
</organism>
<feature type="region of interest" description="Disordered" evidence="1">
    <location>
        <begin position="1"/>
        <end position="91"/>
    </location>
</feature>